<dbReference type="KEGG" id="mpp:MICPUCDRAFT_59331"/>
<gene>
    <name evidence="10" type="primary">AMT4</name>
    <name evidence="10" type="ORF">MICPUCDRAFT_59331</name>
</gene>
<dbReference type="eggNOG" id="KOG0682">
    <property type="taxonomic scope" value="Eukaryota"/>
</dbReference>
<dbReference type="Gene3D" id="1.10.3430.10">
    <property type="entry name" value="Ammonium transporter AmtB like domains"/>
    <property type="match status" value="1"/>
</dbReference>
<evidence type="ECO:0000256" key="7">
    <source>
        <dbReference type="ARBA" id="ARBA00023177"/>
    </source>
</evidence>
<evidence type="ECO:0000256" key="5">
    <source>
        <dbReference type="ARBA" id="ARBA00022989"/>
    </source>
</evidence>
<evidence type="ECO:0000256" key="8">
    <source>
        <dbReference type="RuleBase" id="RU362002"/>
    </source>
</evidence>
<dbReference type="EMBL" id="GG663741">
    <property type="protein sequence ID" value="EEH55970.1"/>
    <property type="molecule type" value="Genomic_DNA"/>
</dbReference>
<evidence type="ECO:0000256" key="4">
    <source>
        <dbReference type="ARBA" id="ARBA00022692"/>
    </source>
</evidence>
<keyword evidence="7 8" id="KW-0924">Ammonia transport</keyword>
<dbReference type="GeneID" id="9685170"/>
<feature type="transmembrane region" description="Helical" evidence="8">
    <location>
        <begin position="325"/>
        <end position="346"/>
    </location>
</feature>
<feature type="transmembrane region" description="Helical" evidence="8">
    <location>
        <begin position="287"/>
        <end position="313"/>
    </location>
</feature>
<dbReference type="RefSeq" id="XP_003060018.1">
    <property type="nucleotide sequence ID" value="XM_003059972.1"/>
</dbReference>
<feature type="transmembrane region" description="Helical" evidence="8">
    <location>
        <begin position="172"/>
        <end position="192"/>
    </location>
</feature>
<dbReference type="SUPFAM" id="SSF111352">
    <property type="entry name" value="Ammonium transporter"/>
    <property type="match status" value="1"/>
</dbReference>
<feature type="transmembrane region" description="Helical" evidence="8">
    <location>
        <begin position="104"/>
        <end position="128"/>
    </location>
</feature>
<name>C1MX19_MICPC</name>
<evidence type="ECO:0000259" key="9">
    <source>
        <dbReference type="Pfam" id="PF00909"/>
    </source>
</evidence>
<evidence type="ECO:0000256" key="1">
    <source>
        <dbReference type="ARBA" id="ARBA00004141"/>
    </source>
</evidence>
<keyword evidence="4 8" id="KW-0812">Transmembrane</keyword>
<feature type="transmembrane region" description="Helical" evidence="8">
    <location>
        <begin position="416"/>
        <end position="433"/>
    </location>
</feature>
<feature type="transmembrane region" description="Helical" evidence="8">
    <location>
        <begin position="140"/>
        <end position="165"/>
    </location>
</feature>
<feature type="transmembrane region" description="Helical" evidence="8">
    <location>
        <begin position="390"/>
        <end position="410"/>
    </location>
</feature>
<evidence type="ECO:0000256" key="3">
    <source>
        <dbReference type="ARBA" id="ARBA00022448"/>
    </source>
</evidence>
<proteinExistence type="inferred from homology"/>
<evidence type="ECO:0000256" key="6">
    <source>
        <dbReference type="ARBA" id="ARBA00023136"/>
    </source>
</evidence>
<evidence type="ECO:0000313" key="11">
    <source>
        <dbReference type="Proteomes" id="UP000001876"/>
    </source>
</evidence>
<accession>C1MX19</accession>
<keyword evidence="5 8" id="KW-1133">Transmembrane helix</keyword>
<keyword evidence="6 8" id="KW-0472">Membrane</keyword>
<dbReference type="STRING" id="564608.C1MX19"/>
<organism evidence="11">
    <name type="scientific">Micromonas pusilla (strain CCMP1545)</name>
    <name type="common">Picoplanktonic green alga</name>
    <dbReference type="NCBI Taxonomy" id="564608"/>
    <lineage>
        <taxon>Eukaryota</taxon>
        <taxon>Viridiplantae</taxon>
        <taxon>Chlorophyta</taxon>
        <taxon>Mamiellophyceae</taxon>
        <taxon>Mamiellales</taxon>
        <taxon>Mamiellaceae</taxon>
        <taxon>Micromonas</taxon>
    </lineage>
</organism>
<feature type="transmembrane region" description="Helical" evidence="8">
    <location>
        <begin position="481"/>
        <end position="503"/>
    </location>
</feature>
<dbReference type="InterPro" id="IPR001905">
    <property type="entry name" value="Ammonium_transpt"/>
</dbReference>
<evidence type="ECO:0000313" key="10">
    <source>
        <dbReference type="EMBL" id="EEH55970.1"/>
    </source>
</evidence>
<feature type="transmembrane region" description="Helical" evidence="8">
    <location>
        <begin position="445"/>
        <end position="469"/>
    </location>
</feature>
<dbReference type="Pfam" id="PF00909">
    <property type="entry name" value="Ammonium_transp"/>
    <property type="match status" value="1"/>
</dbReference>
<dbReference type="GO" id="GO:0008519">
    <property type="term" value="F:ammonium channel activity"/>
    <property type="evidence" value="ECO:0007669"/>
    <property type="project" value="InterPro"/>
</dbReference>
<keyword evidence="11" id="KW-1185">Reference proteome</keyword>
<comment type="similarity">
    <text evidence="2 8">Belongs to the ammonia transporter channel (TC 1.A.11.2) family.</text>
</comment>
<dbReference type="InterPro" id="IPR029020">
    <property type="entry name" value="Ammonium/urea_transptr"/>
</dbReference>
<sequence length="561" mass="56866">MSPCSIVRAAPAAVVARPSASFRAIKKGSAARPTLASARAVLPGAALAKRATIAVKTRAASKDFDLHRVAPSATPADEPALVVADAEATASSSNEAATAIGKKVLTAALLVGATSAAFSPAPALAAAAKVVVPVINQADTAWILISTALVLFMTIPGLSAFYAGIVKRKNMLSVLMQCFSLTCVMSVLWYAVGYSLSFSSGGAFPGVLGGLDKVFLAGVTKAAVWETIPEALWALYQMTFAIITPALMVGSFVERMKFNAVMWYCVLWMFAVYFPACHMVWGPNGAMAAAGVLDFAGGIVVHITAGIGALVGAMTLGPRKENKMIAGNLVLTVLGTGMLWVGWYGFNGGSALAAGADAAFACLATQIAAATAAMTWCAQDIAENGKASMLGIATGSIAGLATVTPCAGFVGPLGALFLGLVAGVVCRYFSLVLKEKYGYDDSLDVFGVHGVGGFVGTCLLGIAASPALGGFNVETTAMAQTVIQCTAAVATAAYTAMASFVCLKITAAICGGELRVPEGAEQGEGLDMWCHGESCYTLSEGETVGGAAAAATTGQPAGAVV</sequence>
<evidence type="ECO:0000256" key="2">
    <source>
        <dbReference type="ARBA" id="ARBA00005887"/>
    </source>
</evidence>
<feature type="transmembrane region" description="Helical" evidence="8">
    <location>
        <begin position="260"/>
        <end position="281"/>
    </location>
</feature>
<dbReference type="GO" id="GO:0005886">
    <property type="term" value="C:plasma membrane"/>
    <property type="evidence" value="ECO:0007669"/>
    <property type="project" value="UniProtKB-SubCell"/>
</dbReference>
<dbReference type="AlphaFoldDB" id="C1MX19"/>
<dbReference type="PANTHER" id="PTHR43029">
    <property type="entry name" value="AMMONIUM TRANSPORTER MEP2"/>
    <property type="match status" value="1"/>
</dbReference>
<feature type="transmembrane region" description="Helical" evidence="8">
    <location>
        <begin position="358"/>
        <end position="378"/>
    </location>
</feature>
<dbReference type="InterPro" id="IPR024041">
    <property type="entry name" value="NH4_transpt_AmtB-like_dom"/>
</dbReference>
<dbReference type="OrthoDB" id="534912at2759"/>
<dbReference type="Proteomes" id="UP000001876">
    <property type="component" value="Unassembled WGS sequence"/>
</dbReference>
<comment type="subcellular location">
    <subcellularLocation>
        <location evidence="8">Cell membrane</location>
        <topology evidence="8">Multi-pass membrane protein</topology>
    </subcellularLocation>
    <subcellularLocation>
        <location evidence="1">Membrane</location>
        <topology evidence="1">Multi-pass membrane protein</topology>
    </subcellularLocation>
</comment>
<feature type="domain" description="Ammonium transporter AmtB-like" evidence="9">
    <location>
        <begin position="141"/>
        <end position="536"/>
    </location>
</feature>
<protein>
    <recommendedName>
        <fullName evidence="8">Ammonium transporter</fullName>
    </recommendedName>
</protein>
<dbReference type="PANTHER" id="PTHR43029:SF10">
    <property type="entry name" value="AMMONIUM TRANSPORTER MEP2"/>
    <property type="match status" value="1"/>
</dbReference>
<reference evidence="10 11" key="1">
    <citation type="journal article" date="2009" name="Science">
        <title>Green evolution and dynamic adaptations revealed by genomes of the marine picoeukaryotes Micromonas.</title>
        <authorList>
            <person name="Worden A.Z."/>
            <person name="Lee J.H."/>
            <person name="Mock T."/>
            <person name="Rouze P."/>
            <person name="Simmons M.P."/>
            <person name="Aerts A.L."/>
            <person name="Allen A.E."/>
            <person name="Cuvelier M.L."/>
            <person name="Derelle E."/>
            <person name="Everett M.V."/>
            <person name="Foulon E."/>
            <person name="Grimwood J."/>
            <person name="Gundlach H."/>
            <person name="Henrissat B."/>
            <person name="Napoli C."/>
            <person name="McDonald S.M."/>
            <person name="Parker M.S."/>
            <person name="Rombauts S."/>
            <person name="Salamov A."/>
            <person name="Von Dassow P."/>
            <person name="Badger J.H."/>
            <person name="Coutinho P.M."/>
            <person name="Demir E."/>
            <person name="Dubchak I."/>
            <person name="Gentemann C."/>
            <person name="Eikrem W."/>
            <person name="Gready J.E."/>
            <person name="John U."/>
            <person name="Lanier W."/>
            <person name="Lindquist E.A."/>
            <person name="Lucas S."/>
            <person name="Mayer K.F."/>
            <person name="Moreau H."/>
            <person name="Not F."/>
            <person name="Otillar R."/>
            <person name="Panaud O."/>
            <person name="Pangilinan J."/>
            <person name="Paulsen I."/>
            <person name="Piegu B."/>
            <person name="Poliakov A."/>
            <person name="Robbens S."/>
            <person name="Schmutz J."/>
            <person name="Toulza E."/>
            <person name="Wyss T."/>
            <person name="Zelensky A."/>
            <person name="Zhou K."/>
            <person name="Armbrust E.V."/>
            <person name="Bhattacharya D."/>
            <person name="Goodenough U.W."/>
            <person name="Van de Peer Y."/>
            <person name="Grigoriev I.V."/>
        </authorList>
    </citation>
    <scope>NUCLEOTIDE SEQUENCE [LARGE SCALE GENOMIC DNA]</scope>
    <source>
        <strain evidence="10 11">CCMP1545</strain>
    </source>
</reference>
<feature type="transmembrane region" description="Helical" evidence="8">
    <location>
        <begin position="233"/>
        <end position="253"/>
    </location>
</feature>
<dbReference type="NCBIfam" id="TIGR00836">
    <property type="entry name" value="amt"/>
    <property type="match status" value="1"/>
</dbReference>
<dbReference type="OMA" id="WTSIVYE"/>
<keyword evidence="3 8" id="KW-0813">Transport</keyword>